<feature type="transmembrane region" description="Helical" evidence="5">
    <location>
        <begin position="262"/>
        <end position="282"/>
    </location>
</feature>
<protein>
    <recommendedName>
        <fullName evidence="6">Major facilitator superfamily (MFS) profile domain-containing protein</fullName>
    </recommendedName>
</protein>
<evidence type="ECO:0000256" key="4">
    <source>
        <dbReference type="SAM" id="MobiDB-lite"/>
    </source>
</evidence>
<dbReference type="PROSITE" id="PS50850">
    <property type="entry name" value="MFS"/>
    <property type="match status" value="1"/>
</dbReference>
<dbReference type="Pfam" id="PF07690">
    <property type="entry name" value="MFS_1"/>
    <property type="match status" value="1"/>
</dbReference>
<evidence type="ECO:0000256" key="2">
    <source>
        <dbReference type="ARBA" id="ARBA00022989"/>
    </source>
</evidence>
<dbReference type="InterPro" id="IPR050327">
    <property type="entry name" value="Proton-linked_MCT"/>
</dbReference>
<dbReference type="Gene3D" id="1.20.1250.20">
    <property type="entry name" value="MFS general substrate transporter like domains"/>
    <property type="match status" value="1"/>
</dbReference>
<feature type="transmembrane region" description="Helical" evidence="5">
    <location>
        <begin position="7"/>
        <end position="27"/>
    </location>
</feature>
<dbReference type="SUPFAM" id="SSF103473">
    <property type="entry name" value="MFS general substrate transporter"/>
    <property type="match status" value="1"/>
</dbReference>
<keyword evidence="3 5" id="KW-0472">Membrane</keyword>
<evidence type="ECO:0000256" key="1">
    <source>
        <dbReference type="ARBA" id="ARBA00022692"/>
    </source>
</evidence>
<evidence type="ECO:0000313" key="7">
    <source>
        <dbReference type="EMBL" id="BAW24599.1"/>
    </source>
</evidence>
<dbReference type="PANTHER" id="PTHR11360">
    <property type="entry name" value="MONOCARBOXYLATE TRANSPORTER"/>
    <property type="match status" value="1"/>
</dbReference>
<feature type="transmembrane region" description="Helical" evidence="5">
    <location>
        <begin position="314"/>
        <end position="335"/>
    </location>
</feature>
<dbReference type="InterPro" id="IPR036259">
    <property type="entry name" value="MFS_trans_sf"/>
</dbReference>
<dbReference type="GO" id="GO:0022857">
    <property type="term" value="F:transmembrane transporter activity"/>
    <property type="evidence" value="ECO:0007669"/>
    <property type="project" value="InterPro"/>
</dbReference>
<dbReference type="InterPro" id="IPR020846">
    <property type="entry name" value="MFS_dom"/>
</dbReference>
<keyword evidence="1 5" id="KW-0812">Transmembrane</keyword>
<evidence type="ECO:0000259" key="6">
    <source>
        <dbReference type="PROSITE" id="PS50850"/>
    </source>
</evidence>
<keyword evidence="2 5" id="KW-1133">Transmembrane helix</keyword>
<name>A0A1L7NGJ2_PSEPU</name>
<feature type="transmembrane region" description="Helical" evidence="5">
    <location>
        <begin position="377"/>
        <end position="397"/>
    </location>
</feature>
<feature type="transmembrane region" description="Helical" evidence="5">
    <location>
        <begin position="105"/>
        <end position="128"/>
    </location>
</feature>
<feature type="transmembrane region" description="Helical" evidence="5">
    <location>
        <begin position="289"/>
        <end position="308"/>
    </location>
</feature>
<feature type="transmembrane region" description="Helical" evidence="5">
    <location>
        <begin position="342"/>
        <end position="362"/>
    </location>
</feature>
<gene>
    <name evidence="7" type="ORF">KF715C_ch40260</name>
</gene>
<feature type="region of interest" description="Disordered" evidence="4">
    <location>
        <begin position="190"/>
        <end position="212"/>
    </location>
</feature>
<dbReference type="InterPro" id="IPR011701">
    <property type="entry name" value="MFS"/>
</dbReference>
<organism evidence="7 8">
    <name type="scientific">Pseudomonas putida</name>
    <name type="common">Arthrobacter siderocapsulatus</name>
    <dbReference type="NCBI Taxonomy" id="303"/>
    <lineage>
        <taxon>Bacteria</taxon>
        <taxon>Pseudomonadati</taxon>
        <taxon>Pseudomonadota</taxon>
        <taxon>Gammaproteobacteria</taxon>
        <taxon>Pseudomonadales</taxon>
        <taxon>Pseudomonadaceae</taxon>
        <taxon>Pseudomonas</taxon>
    </lineage>
</organism>
<feature type="transmembrane region" description="Helical" evidence="5">
    <location>
        <begin position="135"/>
        <end position="159"/>
    </location>
</feature>
<evidence type="ECO:0000256" key="5">
    <source>
        <dbReference type="SAM" id="Phobius"/>
    </source>
</evidence>
<accession>A0A1L7NGJ2</accession>
<sequence length="406" mass="42711">MSPSYRGWRIVVLCFTVAVFSWGFAFYGQSVYLAELQLLHGWSSFTVSTASTMSYLAGAFLVLFTGEAINRWGPRRFLLGGVSCLALAVVLIGQARASWQIYPAYLLMAIGWSAMNVVAITTLIALWFDTKRGLAISLALNGASFGGIAWAPILLAAIGHVGLEVASLAGSAIMLVVLVPMILAWGSRPPLSKSSPRTNASVSHATSDSDSGMPWTRIRALHSPAFWSLSGPFALALFAQVGFLVHLVAILEPTIGRASAGLAISIVSVTAVVGRVGLGFVIDRLDMRLASTLSMASQAVALLLIGLFDDRLVLLSACALFGLSVGNVITLPALIVQKEFDAGAFALIVGLSTAIGQVTYAFGPGLIGLLRDTSGSYSGPVFLCAALLTVAAVVVLMPQKRPIHLQ</sequence>
<dbReference type="PANTHER" id="PTHR11360:SF290">
    <property type="entry name" value="MONOCARBOXYLATE MFS PERMEASE"/>
    <property type="match status" value="1"/>
</dbReference>
<feature type="transmembrane region" description="Helical" evidence="5">
    <location>
        <begin position="225"/>
        <end position="250"/>
    </location>
</feature>
<feature type="domain" description="Major facilitator superfamily (MFS) profile" evidence="6">
    <location>
        <begin position="9"/>
        <end position="403"/>
    </location>
</feature>
<reference evidence="7 8" key="1">
    <citation type="submission" date="2015-11" db="EMBL/GenBank/DDBJ databases">
        <title>Complete genome sequencing of a biphenyl-degrading bacterium, Pseudomonas putida KF715 (=NBRC110667).</title>
        <authorList>
            <person name="Suenaga H."/>
            <person name="Fujihara N."/>
            <person name="Watanabe T."/>
            <person name="Hirose J."/>
            <person name="Kimura N."/>
            <person name="Yamazoe A."/>
            <person name="Hosoyama A."/>
            <person name="Shimodaira J."/>
            <person name="Furukawa K."/>
        </authorList>
    </citation>
    <scope>NUCLEOTIDE SEQUENCE [LARGE SCALE GENOMIC DNA]</scope>
    <source>
        <strain evidence="7 8">KF715</strain>
    </source>
</reference>
<proteinExistence type="predicted"/>
<feature type="transmembrane region" description="Helical" evidence="5">
    <location>
        <begin position="77"/>
        <end position="99"/>
    </location>
</feature>
<feature type="compositionally biased region" description="Polar residues" evidence="4">
    <location>
        <begin position="192"/>
        <end position="210"/>
    </location>
</feature>
<evidence type="ECO:0000256" key="3">
    <source>
        <dbReference type="ARBA" id="ARBA00023136"/>
    </source>
</evidence>
<dbReference type="Proteomes" id="UP000218731">
    <property type="component" value="Chromosome 1"/>
</dbReference>
<feature type="transmembrane region" description="Helical" evidence="5">
    <location>
        <begin position="165"/>
        <end position="185"/>
    </location>
</feature>
<evidence type="ECO:0000313" key="8">
    <source>
        <dbReference type="Proteomes" id="UP000218731"/>
    </source>
</evidence>
<dbReference type="CDD" id="cd17355">
    <property type="entry name" value="MFS_YcxA_like"/>
    <property type="match status" value="1"/>
</dbReference>
<dbReference type="AlphaFoldDB" id="A0A1L7NGJ2"/>
<feature type="transmembrane region" description="Helical" evidence="5">
    <location>
        <begin position="39"/>
        <end position="65"/>
    </location>
</feature>
<dbReference type="EMBL" id="AP015029">
    <property type="protein sequence ID" value="BAW24599.1"/>
    <property type="molecule type" value="Genomic_DNA"/>
</dbReference>